<dbReference type="InterPro" id="IPR001959">
    <property type="entry name" value="Transposase"/>
</dbReference>
<name>A0ABN7UF49_GIGMA</name>
<feature type="coiled-coil region" evidence="2">
    <location>
        <begin position="122"/>
        <end position="156"/>
    </location>
</feature>
<evidence type="ECO:0000313" key="4">
    <source>
        <dbReference type="EMBL" id="CAG8581373.1"/>
    </source>
</evidence>
<proteinExistence type="predicted"/>
<keyword evidence="2" id="KW-0175">Coiled coil</keyword>
<dbReference type="Pfam" id="PF01385">
    <property type="entry name" value="OrfB_IS605"/>
    <property type="match status" value="1"/>
</dbReference>
<keyword evidence="5" id="KW-1185">Reference proteome</keyword>
<evidence type="ECO:0000259" key="3">
    <source>
        <dbReference type="Pfam" id="PF01385"/>
    </source>
</evidence>
<dbReference type="InterPro" id="IPR010982">
    <property type="entry name" value="Lambda_DNA-bd_dom_sf"/>
</dbReference>
<sequence length="262" mass="30368">MPKREIPPIHPGEMLLEEFIKPYKITPKKLSQNINIAEGYIKELIAGKRNITPSLAFQICRDYEEEMIKKEVRPLPHYQAKTNAIKTGREIGIDLGVKKLFATSEGWKYYNPKYFQKGEKQLIRLQRQLSRKKKGSENYQEKKLELTKKHEKISNRIKDRNHKISRKLVNKFDLIGLEDLKLAQFLSYKVQETGKEVIVVNPKNTTQRCSQCGKIANPKIERDVEIYNCSCGLVLDRDVNAAKNILYLAQDNRLGTLPTELV</sequence>
<keyword evidence="1" id="KW-0238">DNA-binding</keyword>
<dbReference type="Proteomes" id="UP000789901">
    <property type="component" value="Unassembled WGS sequence"/>
</dbReference>
<comment type="caution">
    <text evidence="4">The sequence shown here is derived from an EMBL/GenBank/DDBJ whole genome shotgun (WGS) entry which is preliminary data.</text>
</comment>
<organism evidence="4 5">
    <name type="scientific">Gigaspora margarita</name>
    <dbReference type="NCBI Taxonomy" id="4874"/>
    <lineage>
        <taxon>Eukaryota</taxon>
        <taxon>Fungi</taxon>
        <taxon>Fungi incertae sedis</taxon>
        <taxon>Mucoromycota</taxon>
        <taxon>Glomeromycotina</taxon>
        <taxon>Glomeromycetes</taxon>
        <taxon>Diversisporales</taxon>
        <taxon>Gigasporaceae</taxon>
        <taxon>Gigaspora</taxon>
    </lineage>
</organism>
<dbReference type="SUPFAM" id="SSF47413">
    <property type="entry name" value="lambda repressor-like DNA-binding domains"/>
    <property type="match status" value="1"/>
</dbReference>
<accession>A0ABN7UF49</accession>
<dbReference type="EMBL" id="CAJVQB010002617">
    <property type="protein sequence ID" value="CAG8581373.1"/>
    <property type="molecule type" value="Genomic_DNA"/>
</dbReference>
<dbReference type="PANTHER" id="PTHR36924:SF1">
    <property type="entry name" value="ANTITOXIN HIGA-1"/>
    <property type="match status" value="1"/>
</dbReference>
<dbReference type="InterPro" id="IPR013430">
    <property type="entry name" value="Toxin_antidote_HigA"/>
</dbReference>
<evidence type="ECO:0000256" key="2">
    <source>
        <dbReference type="SAM" id="Coils"/>
    </source>
</evidence>
<gene>
    <name evidence="4" type="ORF">GMARGA_LOCUS5962</name>
</gene>
<evidence type="ECO:0000256" key="1">
    <source>
        <dbReference type="ARBA" id="ARBA00023125"/>
    </source>
</evidence>
<dbReference type="Gene3D" id="1.10.260.40">
    <property type="entry name" value="lambda repressor-like DNA-binding domains"/>
    <property type="match status" value="1"/>
</dbReference>
<feature type="domain" description="Probable transposase IS891/IS1136/IS1341" evidence="3">
    <location>
        <begin position="81"/>
        <end position="184"/>
    </location>
</feature>
<dbReference type="PANTHER" id="PTHR36924">
    <property type="entry name" value="ANTITOXIN HIGA-1"/>
    <property type="match status" value="1"/>
</dbReference>
<protein>
    <submittedName>
        <fullName evidence="4">41295_t:CDS:1</fullName>
    </submittedName>
</protein>
<reference evidence="4 5" key="1">
    <citation type="submission" date="2021-06" db="EMBL/GenBank/DDBJ databases">
        <authorList>
            <person name="Kallberg Y."/>
            <person name="Tangrot J."/>
            <person name="Rosling A."/>
        </authorList>
    </citation>
    <scope>NUCLEOTIDE SEQUENCE [LARGE SCALE GENOMIC DNA]</scope>
    <source>
        <strain evidence="4 5">120-4 pot B 10/14</strain>
    </source>
</reference>
<evidence type="ECO:0000313" key="5">
    <source>
        <dbReference type="Proteomes" id="UP000789901"/>
    </source>
</evidence>